<dbReference type="eggNOG" id="ENOG5031HGT">
    <property type="taxonomic scope" value="Bacteria"/>
</dbReference>
<reference evidence="2" key="1">
    <citation type="submission" date="2007-04" db="EMBL/GenBank/DDBJ databases">
        <authorList>
            <person name="Fulton L."/>
            <person name="Clifton S."/>
            <person name="Fulton B."/>
            <person name="Xu J."/>
            <person name="Minx P."/>
            <person name="Pepin K.H."/>
            <person name="Johnson M."/>
            <person name="Thiruvilangam P."/>
            <person name="Bhonagiri V."/>
            <person name="Nash W.E."/>
            <person name="Mardis E.R."/>
            <person name="Wilson R.K."/>
        </authorList>
    </citation>
    <scope>NUCLEOTIDE SEQUENCE [LARGE SCALE GENOMIC DNA]</scope>
    <source>
        <strain evidence="2">ATCC 17982</strain>
    </source>
</reference>
<proteinExistence type="predicted"/>
<dbReference type="HOGENOM" id="CLU_1280933_0_0_11"/>
<evidence type="ECO:0000313" key="2">
    <source>
        <dbReference type="EMBL" id="EDN81021.1"/>
    </source>
</evidence>
<accession>A7BCU7</accession>
<dbReference type="RefSeq" id="WP_003792603.1">
    <property type="nucleotide sequence ID" value="NZ_DS264586.1"/>
</dbReference>
<dbReference type="AlphaFoldDB" id="A7BCU7"/>
<sequence length="213" mass="23332">MHLEGHHEDGGWLLSTFTLTNRVSWEMMLQAVYAAFEYFADITIFVDDQSVELESRADVLSIPEARSIGIAGESVVVKEPMIIIFYNQVHFINLRIRCGNDDLHDLDYEGFNKIVCPIVDAIELAMYQEPVPTPVKDDATEETEDAEEEKASEASSAEPPIPPPPATEPQDSATPANAPAPGAEPPIPLPPAEASAPPIPAPAPRKRSEFRCN</sequence>
<evidence type="ECO:0000256" key="1">
    <source>
        <dbReference type="SAM" id="MobiDB-lite"/>
    </source>
</evidence>
<gene>
    <name evidence="2" type="ORF">ACTODO_01483</name>
</gene>
<dbReference type="Proteomes" id="UP000003553">
    <property type="component" value="Unassembled WGS sequence"/>
</dbReference>
<feature type="region of interest" description="Disordered" evidence="1">
    <location>
        <begin position="130"/>
        <end position="213"/>
    </location>
</feature>
<feature type="compositionally biased region" description="Acidic residues" evidence="1">
    <location>
        <begin position="139"/>
        <end position="150"/>
    </location>
</feature>
<dbReference type="EMBL" id="AAYI02000004">
    <property type="protein sequence ID" value="EDN81021.1"/>
    <property type="molecule type" value="Genomic_DNA"/>
</dbReference>
<protein>
    <submittedName>
        <fullName evidence="2">Uncharacterized protein</fullName>
    </submittedName>
</protein>
<comment type="caution">
    <text evidence="2">The sequence shown here is derived from an EMBL/GenBank/DDBJ whole genome shotgun (WGS) entry which is preliminary data.</text>
</comment>
<evidence type="ECO:0000313" key="3">
    <source>
        <dbReference type="Proteomes" id="UP000003553"/>
    </source>
</evidence>
<name>A7BCU7_9ACTO</name>
<reference evidence="2" key="2">
    <citation type="submission" date="2015-05" db="EMBL/GenBank/DDBJ databases">
        <title>Draft genome sequence of Actinomyces odontolyticus (ATCC 17982).</title>
        <authorList>
            <person name="Sudarsanam P."/>
            <person name="Ley R."/>
            <person name="Guruge J."/>
            <person name="Turnbaugh P.J."/>
            <person name="Mahowald M."/>
            <person name="Liep D."/>
            <person name="Gordon J."/>
        </authorList>
    </citation>
    <scope>NUCLEOTIDE SEQUENCE</scope>
    <source>
        <strain evidence="2">ATCC 17982</strain>
    </source>
</reference>
<organism evidence="2 3">
    <name type="scientific">Schaalia dentiphila ATCC 17982</name>
    <dbReference type="NCBI Taxonomy" id="411466"/>
    <lineage>
        <taxon>Bacteria</taxon>
        <taxon>Bacillati</taxon>
        <taxon>Actinomycetota</taxon>
        <taxon>Actinomycetes</taxon>
        <taxon>Actinomycetales</taxon>
        <taxon>Actinomycetaceae</taxon>
        <taxon>Schaalia</taxon>
        <taxon>Schaalia dentiphila</taxon>
    </lineage>
</organism>
<feature type="compositionally biased region" description="Pro residues" evidence="1">
    <location>
        <begin position="182"/>
        <end position="203"/>
    </location>
</feature>
<keyword evidence="3" id="KW-1185">Reference proteome</keyword>